<dbReference type="AlphaFoldDB" id="A0A9P4IRD2"/>
<dbReference type="OrthoDB" id="2151789at2759"/>
<keyword evidence="8" id="KW-1185">Reference proteome</keyword>
<name>A0A9P4IRD2_9PEZI</name>
<dbReference type="InterPro" id="IPR016166">
    <property type="entry name" value="FAD-bd_PCMH"/>
</dbReference>
<keyword evidence="2" id="KW-0285">Flavoprotein</keyword>
<dbReference type="PANTHER" id="PTHR42973">
    <property type="entry name" value="BINDING OXIDOREDUCTASE, PUTATIVE (AFU_ORTHOLOGUE AFUA_1G17690)-RELATED"/>
    <property type="match status" value="1"/>
</dbReference>
<evidence type="ECO:0000259" key="6">
    <source>
        <dbReference type="PROSITE" id="PS51387"/>
    </source>
</evidence>
<dbReference type="Gene3D" id="3.30.465.10">
    <property type="match status" value="1"/>
</dbReference>
<dbReference type="Pfam" id="PF01565">
    <property type="entry name" value="FAD_binding_4"/>
    <property type="match status" value="1"/>
</dbReference>
<feature type="signal peptide" evidence="5">
    <location>
        <begin position="1"/>
        <end position="22"/>
    </location>
</feature>
<keyword evidence="4" id="KW-0560">Oxidoreductase</keyword>
<dbReference type="Proteomes" id="UP000799772">
    <property type="component" value="Unassembled WGS sequence"/>
</dbReference>
<dbReference type="InterPro" id="IPR050416">
    <property type="entry name" value="FAD-linked_Oxidoreductase"/>
</dbReference>
<evidence type="ECO:0000256" key="5">
    <source>
        <dbReference type="SAM" id="SignalP"/>
    </source>
</evidence>
<dbReference type="InterPro" id="IPR036318">
    <property type="entry name" value="FAD-bd_PCMH-like_sf"/>
</dbReference>
<protein>
    <submittedName>
        <fullName evidence="7">FAD-binding domain-containing protein</fullName>
    </submittedName>
</protein>
<feature type="domain" description="FAD-binding PCMH-type" evidence="6">
    <location>
        <begin position="82"/>
        <end position="255"/>
    </location>
</feature>
<proteinExistence type="inferred from homology"/>
<evidence type="ECO:0000256" key="3">
    <source>
        <dbReference type="ARBA" id="ARBA00022827"/>
    </source>
</evidence>
<dbReference type="PANTHER" id="PTHR42973:SF54">
    <property type="entry name" value="FAD-BINDING PCMH-TYPE DOMAIN-CONTAINING PROTEIN"/>
    <property type="match status" value="1"/>
</dbReference>
<keyword evidence="5" id="KW-0732">Signal</keyword>
<feature type="chain" id="PRO_5040426134" evidence="5">
    <location>
        <begin position="23"/>
        <end position="539"/>
    </location>
</feature>
<sequence length="539" mass="60105">MWGVLLRSIILFCCFCGIFVSSQEFSPVSVPQEVVESAAEEKAAKKDASKCDVACAALASALPSKVFLAKEGNFQYWDSKCADLQPACRLEPESAQDVATAYGIVKEHECQFAIKSGGHGLHPGASNVEGGVVFDLSRSLNTITISADKKTVDIGPGARWLQVYEELEKDELIVLGGRVADVGVGGLILGGGISFYTAKQGFACDHVLEMEIVLPDGTITTASETNHADLFKALKGAGQSNFGIVTRFTLEAMPNPSPKGLWWSNRFFAWDKRAALSRAHTKYITEGLGNDASSLGQFQTWAQTKEYGRLIISNLWHTSHESPDSFPKTFEHYKEIEAWEGATSEMLPQSNVTIKLELSNPYGMRTSYHSFCYKPSAELEDKFAELFEEALEKIKDVDTWGFVIVQQPISRAAIAASKKRGGNAMGLEEEDGPLVIWHIPWSWFNAKDDELMRTVGRELREKSEEVAKEAGLWHRYRYTNYAEESQEAYKGYGEEMLKWLKQVQKKYDPEGIYTKGGLNSGYFKLNEKEEVVERIRDEL</sequence>
<dbReference type="InterPro" id="IPR006094">
    <property type="entry name" value="Oxid_FAD_bind_N"/>
</dbReference>
<evidence type="ECO:0000313" key="7">
    <source>
        <dbReference type="EMBL" id="KAF2104658.1"/>
    </source>
</evidence>
<evidence type="ECO:0000256" key="1">
    <source>
        <dbReference type="ARBA" id="ARBA00005466"/>
    </source>
</evidence>
<dbReference type="PROSITE" id="PS51387">
    <property type="entry name" value="FAD_PCMH"/>
    <property type="match status" value="1"/>
</dbReference>
<evidence type="ECO:0000313" key="8">
    <source>
        <dbReference type="Proteomes" id="UP000799772"/>
    </source>
</evidence>
<gene>
    <name evidence="7" type="ORF">NA57DRAFT_70864</name>
</gene>
<evidence type="ECO:0000256" key="4">
    <source>
        <dbReference type="ARBA" id="ARBA00023002"/>
    </source>
</evidence>
<reference evidence="7" key="1">
    <citation type="journal article" date="2020" name="Stud. Mycol.">
        <title>101 Dothideomycetes genomes: a test case for predicting lifestyles and emergence of pathogens.</title>
        <authorList>
            <person name="Haridas S."/>
            <person name="Albert R."/>
            <person name="Binder M."/>
            <person name="Bloem J."/>
            <person name="Labutti K."/>
            <person name="Salamov A."/>
            <person name="Andreopoulos B."/>
            <person name="Baker S."/>
            <person name="Barry K."/>
            <person name="Bills G."/>
            <person name="Bluhm B."/>
            <person name="Cannon C."/>
            <person name="Castanera R."/>
            <person name="Culley D."/>
            <person name="Daum C."/>
            <person name="Ezra D."/>
            <person name="Gonzalez J."/>
            <person name="Henrissat B."/>
            <person name="Kuo A."/>
            <person name="Liang C."/>
            <person name="Lipzen A."/>
            <person name="Lutzoni F."/>
            <person name="Magnuson J."/>
            <person name="Mondo S."/>
            <person name="Nolan M."/>
            <person name="Ohm R."/>
            <person name="Pangilinan J."/>
            <person name="Park H.-J."/>
            <person name="Ramirez L."/>
            <person name="Alfaro M."/>
            <person name="Sun H."/>
            <person name="Tritt A."/>
            <person name="Yoshinaga Y."/>
            <person name="Zwiers L.-H."/>
            <person name="Turgeon B."/>
            <person name="Goodwin S."/>
            <person name="Spatafora J."/>
            <person name="Crous P."/>
            <person name="Grigoriev I."/>
        </authorList>
    </citation>
    <scope>NUCLEOTIDE SEQUENCE</scope>
    <source>
        <strain evidence="7">CBS 133067</strain>
    </source>
</reference>
<dbReference type="GO" id="GO:0016491">
    <property type="term" value="F:oxidoreductase activity"/>
    <property type="evidence" value="ECO:0007669"/>
    <property type="project" value="UniProtKB-KW"/>
</dbReference>
<dbReference type="EMBL" id="ML978121">
    <property type="protein sequence ID" value="KAF2104658.1"/>
    <property type="molecule type" value="Genomic_DNA"/>
</dbReference>
<comment type="similarity">
    <text evidence="1">Belongs to the oxygen-dependent FAD-linked oxidoreductase family.</text>
</comment>
<keyword evidence="3" id="KW-0274">FAD</keyword>
<dbReference type="GO" id="GO:0071949">
    <property type="term" value="F:FAD binding"/>
    <property type="evidence" value="ECO:0007669"/>
    <property type="project" value="InterPro"/>
</dbReference>
<accession>A0A9P4IRD2</accession>
<organism evidence="7 8">
    <name type="scientific">Rhizodiscina lignyota</name>
    <dbReference type="NCBI Taxonomy" id="1504668"/>
    <lineage>
        <taxon>Eukaryota</taxon>
        <taxon>Fungi</taxon>
        <taxon>Dikarya</taxon>
        <taxon>Ascomycota</taxon>
        <taxon>Pezizomycotina</taxon>
        <taxon>Dothideomycetes</taxon>
        <taxon>Pleosporomycetidae</taxon>
        <taxon>Aulographales</taxon>
        <taxon>Rhizodiscinaceae</taxon>
        <taxon>Rhizodiscina</taxon>
    </lineage>
</organism>
<dbReference type="SUPFAM" id="SSF56176">
    <property type="entry name" value="FAD-binding/transporter-associated domain-like"/>
    <property type="match status" value="1"/>
</dbReference>
<dbReference type="InterPro" id="IPR016169">
    <property type="entry name" value="FAD-bd_PCMH_sub2"/>
</dbReference>
<comment type="caution">
    <text evidence="7">The sequence shown here is derived from an EMBL/GenBank/DDBJ whole genome shotgun (WGS) entry which is preliminary data.</text>
</comment>
<evidence type="ECO:0000256" key="2">
    <source>
        <dbReference type="ARBA" id="ARBA00022630"/>
    </source>
</evidence>